<proteinExistence type="inferred from homology"/>
<evidence type="ECO:0000256" key="1">
    <source>
        <dbReference type="ARBA" id="ARBA00008361"/>
    </source>
</evidence>
<protein>
    <submittedName>
        <fullName evidence="5">SAM-dependent methyltransferase</fullName>
    </submittedName>
</protein>
<dbReference type="Pfam" id="PF08241">
    <property type="entry name" value="Methyltransf_11"/>
    <property type="match status" value="1"/>
</dbReference>
<dbReference type="InterPro" id="IPR013216">
    <property type="entry name" value="Methyltransf_11"/>
</dbReference>
<dbReference type="AlphaFoldDB" id="A0A2D0N1A2"/>
<sequence length="267" mass="30047">MDQQLNAARFTGEQYVHLYDQFRPSPPIEIISQGLSYLNSPKPETVRVADLGCGTGISTRIWEGYAVAIYGIEPSEAMISIAQKNNRSGKITYRTGFANDTGLPAGSVEIVACSQSFHWMEPVSTLQEIGRILADKGILVIYDVTWPPSVNYQYEVAYRKLFQKVEEMTLALNEVIAHKWDKDQHLEQVKKSGLFRFVKAAYFHKSETFHKEKFIGLALSQGGLEALLKRGFSEEVIGVTAFQQEVAAIQDSPANMNFHYKVIYGIR</sequence>
<evidence type="ECO:0000256" key="2">
    <source>
        <dbReference type="ARBA" id="ARBA00022603"/>
    </source>
</evidence>
<dbReference type="InterPro" id="IPR029063">
    <property type="entry name" value="SAM-dependent_MTases_sf"/>
</dbReference>
<dbReference type="PANTHER" id="PTHR44942">
    <property type="entry name" value="METHYLTRANSF_11 DOMAIN-CONTAINING PROTEIN"/>
    <property type="match status" value="1"/>
</dbReference>
<keyword evidence="6" id="KW-1185">Reference proteome</keyword>
<dbReference type="OrthoDB" id="9797252at2"/>
<organism evidence="5 6">
    <name type="scientific">Flavilitoribacter nigricans (strain ATCC 23147 / DSM 23189 / NBRC 102662 / NCIMB 1420 / SS-2)</name>
    <name type="common">Lewinella nigricans</name>
    <dbReference type="NCBI Taxonomy" id="1122177"/>
    <lineage>
        <taxon>Bacteria</taxon>
        <taxon>Pseudomonadati</taxon>
        <taxon>Bacteroidota</taxon>
        <taxon>Saprospiria</taxon>
        <taxon>Saprospirales</taxon>
        <taxon>Lewinellaceae</taxon>
        <taxon>Flavilitoribacter</taxon>
    </lineage>
</organism>
<dbReference type="GO" id="GO:0008757">
    <property type="term" value="F:S-adenosylmethionine-dependent methyltransferase activity"/>
    <property type="evidence" value="ECO:0007669"/>
    <property type="project" value="InterPro"/>
</dbReference>
<evidence type="ECO:0000313" key="5">
    <source>
        <dbReference type="EMBL" id="PHN02158.1"/>
    </source>
</evidence>
<reference evidence="5 6" key="1">
    <citation type="submission" date="2017-10" db="EMBL/GenBank/DDBJ databases">
        <title>The draft genome sequence of Lewinella nigricans NBRC 102662.</title>
        <authorList>
            <person name="Wang K."/>
        </authorList>
    </citation>
    <scope>NUCLEOTIDE SEQUENCE [LARGE SCALE GENOMIC DNA]</scope>
    <source>
        <strain evidence="5 6">NBRC 102662</strain>
    </source>
</reference>
<evidence type="ECO:0000259" key="4">
    <source>
        <dbReference type="Pfam" id="PF08241"/>
    </source>
</evidence>
<feature type="domain" description="Methyltransferase type 11" evidence="4">
    <location>
        <begin position="50"/>
        <end position="141"/>
    </location>
</feature>
<evidence type="ECO:0000313" key="6">
    <source>
        <dbReference type="Proteomes" id="UP000223913"/>
    </source>
</evidence>
<comment type="similarity">
    <text evidence="1">Belongs to the methyltransferase superfamily.</text>
</comment>
<dbReference type="GO" id="GO:0032259">
    <property type="term" value="P:methylation"/>
    <property type="evidence" value="ECO:0007669"/>
    <property type="project" value="UniProtKB-KW"/>
</dbReference>
<dbReference type="RefSeq" id="WP_099154498.1">
    <property type="nucleotide sequence ID" value="NZ_PDUD01000044.1"/>
</dbReference>
<evidence type="ECO:0000256" key="3">
    <source>
        <dbReference type="ARBA" id="ARBA00022679"/>
    </source>
</evidence>
<keyword evidence="3 5" id="KW-0808">Transferase</keyword>
<keyword evidence="2 5" id="KW-0489">Methyltransferase</keyword>
<dbReference type="Gene3D" id="3.40.50.150">
    <property type="entry name" value="Vaccinia Virus protein VP39"/>
    <property type="match status" value="1"/>
</dbReference>
<dbReference type="InterPro" id="IPR051052">
    <property type="entry name" value="Diverse_substrate_MTase"/>
</dbReference>
<dbReference type="SUPFAM" id="SSF53335">
    <property type="entry name" value="S-adenosyl-L-methionine-dependent methyltransferases"/>
    <property type="match status" value="1"/>
</dbReference>
<gene>
    <name evidence="5" type="ORF">CRP01_33760</name>
</gene>
<dbReference type="PANTHER" id="PTHR44942:SF4">
    <property type="entry name" value="METHYLTRANSFERASE TYPE 11 DOMAIN-CONTAINING PROTEIN"/>
    <property type="match status" value="1"/>
</dbReference>
<comment type="caution">
    <text evidence="5">The sequence shown here is derived from an EMBL/GenBank/DDBJ whole genome shotgun (WGS) entry which is preliminary data.</text>
</comment>
<accession>A0A2D0N1A2</accession>
<name>A0A2D0N1A2_FLAN2</name>
<dbReference type="CDD" id="cd02440">
    <property type="entry name" value="AdoMet_MTases"/>
    <property type="match status" value="1"/>
</dbReference>
<dbReference type="EMBL" id="PDUD01000044">
    <property type="protein sequence ID" value="PHN02158.1"/>
    <property type="molecule type" value="Genomic_DNA"/>
</dbReference>
<dbReference type="Proteomes" id="UP000223913">
    <property type="component" value="Unassembled WGS sequence"/>
</dbReference>